<feature type="transmembrane region" description="Helical" evidence="13">
    <location>
        <begin position="180"/>
        <end position="203"/>
    </location>
</feature>
<evidence type="ECO:0000259" key="15">
    <source>
        <dbReference type="Pfam" id="PF18075"/>
    </source>
</evidence>
<evidence type="ECO:0000256" key="13">
    <source>
        <dbReference type="SAM" id="Phobius"/>
    </source>
</evidence>
<dbReference type="PIRSF" id="PIRSF003097">
    <property type="entry name" value="FtsX"/>
    <property type="match status" value="1"/>
</dbReference>
<dbReference type="PANTHER" id="PTHR47755">
    <property type="entry name" value="CELL DIVISION PROTEIN FTSX"/>
    <property type="match status" value="1"/>
</dbReference>
<dbReference type="Gene3D" id="3.30.70.3040">
    <property type="match status" value="1"/>
</dbReference>
<dbReference type="Pfam" id="PF02687">
    <property type="entry name" value="FtsX"/>
    <property type="match status" value="1"/>
</dbReference>
<dbReference type="KEGG" id="lxl:KDY119_01228"/>
<evidence type="ECO:0000256" key="10">
    <source>
        <dbReference type="ARBA" id="ARBA00023136"/>
    </source>
</evidence>
<dbReference type="GO" id="GO:0051301">
    <property type="term" value="P:cell division"/>
    <property type="evidence" value="ECO:0007669"/>
    <property type="project" value="UniProtKB-KW"/>
</dbReference>
<comment type="function">
    <text evidence="1">Part of the ABC transporter FtsEX involved in cellular division.</text>
</comment>
<evidence type="ECO:0000256" key="5">
    <source>
        <dbReference type="ARBA" id="ARBA00021907"/>
    </source>
</evidence>
<feature type="domain" description="FtsX extracellular" evidence="15">
    <location>
        <begin position="56"/>
        <end position="161"/>
    </location>
</feature>
<feature type="domain" description="ABC3 transporter permease C-terminal" evidence="14">
    <location>
        <begin position="185"/>
        <end position="300"/>
    </location>
</feature>
<evidence type="ECO:0000259" key="14">
    <source>
        <dbReference type="Pfam" id="PF02687"/>
    </source>
</evidence>
<dbReference type="InterPro" id="IPR004513">
    <property type="entry name" value="FtsX"/>
</dbReference>
<reference evidence="16 17" key="1">
    <citation type="submission" date="2019-10" db="EMBL/GenBank/DDBJ databases">
        <title>Genome sequence of Luteimicrobium xylanilyticum HY-24.</title>
        <authorList>
            <person name="Kim D.Y."/>
            <person name="Park H.-Y."/>
        </authorList>
    </citation>
    <scope>NUCLEOTIDE SEQUENCE [LARGE SCALE GENOMIC DNA]</scope>
    <source>
        <strain evidence="16 17">HY-24</strain>
    </source>
</reference>
<keyword evidence="17" id="KW-1185">Reference proteome</keyword>
<dbReference type="AlphaFoldDB" id="A0A5P9Q8N6"/>
<evidence type="ECO:0000256" key="1">
    <source>
        <dbReference type="ARBA" id="ARBA00003552"/>
    </source>
</evidence>
<evidence type="ECO:0000256" key="12">
    <source>
        <dbReference type="PIRNR" id="PIRNR003097"/>
    </source>
</evidence>
<evidence type="ECO:0000256" key="7">
    <source>
        <dbReference type="ARBA" id="ARBA00022618"/>
    </source>
</evidence>
<feature type="transmembrane region" description="Helical" evidence="13">
    <location>
        <begin position="21"/>
        <end position="45"/>
    </location>
</feature>
<comment type="subunit">
    <text evidence="4">Forms a membrane-associated complex with FtsE.</text>
</comment>
<accession>A0A5P9Q8N6</accession>
<dbReference type="InterPro" id="IPR040690">
    <property type="entry name" value="FtsX_ECD"/>
</dbReference>
<evidence type="ECO:0000256" key="2">
    <source>
        <dbReference type="ARBA" id="ARBA00004651"/>
    </source>
</evidence>
<comment type="similarity">
    <text evidence="3 12">Belongs to the ABC-4 integral membrane protein family. FtsX subfamily.</text>
</comment>
<keyword evidence="10 12" id="KW-0472">Membrane</keyword>
<dbReference type="NCBIfam" id="NF038346">
    <property type="entry name" value="FtsX_actino"/>
    <property type="match status" value="1"/>
</dbReference>
<keyword evidence="9 13" id="KW-1133">Transmembrane helix</keyword>
<keyword evidence="7 12" id="KW-0132">Cell division</keyword>
<dbReference type="EMBL" id="CP045529">
    <property type="protein sequence ID" value="QFU97729.1"/>
    <property type="molecule type" value="Genomic_DNA"/>
</dbReference>
<dbReference type="Pfam" id="PF18075">
    <property type="entry name" value="FtsX_ECD"/>
    <property type="match status" value="1"/>
</dbReference>
<evidence type="ECO:0000313" key="16">
    <source>
        <dbReference type="EMBL" id="QFU97729.1"/>
    </source>
</evidence>
<evidence type="ECO:0000256" key="9">
    <source>
        <dbReference type="ARBA" id="ARBA00022989"/>
    </source>
</evidence>
<comment type="subcellular location">
    <subcellularLocation>
        <location evidence="2">Cell membrane</location>
        <topology evidence="2">Multi-pass membrane protein</topology>
    </subcellularLocation>
</comment>
<dbReference type="GO" id="GO:0005886">
    <property type="term" value="C:plasma membrane"/>
    <property type="evidence" value="ECO:0007669"/>
    <property type="project" value="UniProtKB-SubCell"/>
</dbReference>
<evidence type="ECO:0000256" key="11">
    <source>
        <dbReference type="ARBA" id="ARBA00023306"/>
    </source>
</evidence>
<feature type="transmembrane region" description="Helical" evidence="13">
    <location>
        <begin position="276"/>
        <end position="298"/>
    </location>
</feature>
<evidence type="ECO:0000313" key="17">
    <source>
        <dbReference type="Proteomes" id="UP000326702"/>
    </source>
</evidence>
<keyword evidence="11 12" id="KW-0131">Cell cycle</keyword>
<sequence>MRFQYVLSEIGQGLRRNVTMVVAVVLVTFVSLTFVGAAALLQMQIGKLQDDWYGKVEVSVFLCPQGSTEAGCSSGEATQQQIDALSALMKSPDVAPLVEKVTFESKADAFKEFQTRYPDGYNGTQLTKDDMQASFRIKLKDPSQYQVVADVVTGRPGVEYVQDERRIFDSLFLALNRASYLSAGLAAVMLLAAVLLTTTTIRLSAMSRRRETGIMRLVGASNWFVHLPFMLEGAISALLGAGLAIGGLWLAVKYLVDDWLARSVTWAPYVTERDVLTIAPVLLAIAVVLAALASVLTLRRYTRV</sequence>
<dbReference type="InterPro" id="IPR003838">
    <property type="entry name" value="ABC3_permease_C"/>
</dbReference>
<evidence type="ECO:0000256" key="4">
    <source>
        <dbReference type="ARBA" id="ARBA00011160"/>
    </source>
</evidence>
<dbReference type="PANTHER" id="PTHR47755:SF1">
    <property type="entry name" value="CELL DIVISION PROTEIN FTSX"/>
    <property type="match status" value="1"/>
</dbReference>
<evidence type="ECO:0000256" key="6">
    <source>
        <dbReference type="ARBA" id="ARBA00022475"/>
    </source>
</evidence>
<name>A0A5P9Q8N6_9MICO</name>
<proteinExistence type="inferred from homology"/>
<evidence type="ECO:0000256" key="8">
    <source>
        <dbReference type="ARBA" id="ARBA00022692"/>
    </source>
</evidence>
<keyword evidence="6 12" id="KW-1003">Cell membrane</keyword>
<dbReference type="InterPro" id="IPR047929">
    <property type="entry name" value="FtsX_actino"/>
</dbReference>
<gene>
    <name evidence="16" type="ORF">KDY119_01228</name>
</gene>
<dbReference type="OrthoDB" id="9812531at2"/>
<keyword evidence="8 13" id="KW-0812">Transmembrane</keyword>
<feature type="transmembrane region" description="Helical" evidence="13">
    <location>
        <begin position="223"/>
        <end position="256"/>
    </location>
</feature>
<dbReference type="Proteomes" id="UP000326702">
    <property type="component" value="Chromosome"/>
</dbReference>
<evidence type="ECO:0000256" key="3">
    <source>
        <dbReference type="ARBA" id="ARBA00007379"/>
    </source>
</evidence>
<dbReference type="RefSeq" id="WP_036951802.1">
    <property type="nucleotide sequence ID" value="NZ_BAABIH010000012.1"/>
</dbReference>
<organism evidence="16 17">
    <name type="scientific">Luteimicrobium xylanilyticum</name>
    <dbReference type="NCBI Taxonomy" id="1133546"/>
    <lineage>
        <taxon>Bacteria</taxon>
        <taxon>Bacillati</taxon>
        <taxon>Actinomycetota</taxon>
        <taxon>Actinomycetes</taxon>
        <taxon>Micrococcales</taxon>
        <taxon>Luteimicrobium</taxon>
    </lineage>
</organism>
<protein>
    <recommendedName>
        <fullName evidence="5 12">Cell division protein FtsX</fullName>
    </recommendedName>
</protein>